<keyword evidence="4" id="KW-0396">Initiation factor</keyword>
<sequence length="463" mass="52283">MKEFTVVLYAGGNNRVIPDSSLPKSLLPIANRPLIWYTLEIIQSHPSLASSPLLILTSGQYRQVLDSYLSTLNITYELVTYRQHHESTSGGEDQQQAPDELGTLDVLRSCYSRIRTESICLITCDLFGKVNLTPLVNMFRVRDASLCMLLLKATTSSTGKEPVAQPGQKMKFTPELEYYTVDQSTNTITSIQLKADLEQVFPLRQAILINHPRTTIRTDLADAHIYLIKKSCLDIGNRSSFSSFRKEFLPKLIRQIVTDKPLEDLVDQANNKRTMMRQKTMDMDDHGDLSRILEQYDCDDKQIRGGCYYVTDETQLFRVKHVIAYLEANRHAAALISSYTNEDILFKDRIEQVQIGNDCVVGDGYEIGKKTKIIRTIIGKNCRIEDKCKIINCVLLDHVHVKEGVTLQNSILCSRSTIGAESELQNSIVCSNQQVDGKRKLNGETISAASNESVEYMLLDDEP</sequence>
<proteinExistence type="inferred from homology"/>
<dbReference type="EMBL" id="CAJNOJ010000216">
    <property type="protein sequence ID" value="CAF1300774.1"/>
    <property type="molecule type" value="Genomic_DNA"/>
</dbReference>
<gene>
    <name evidence="10" type="ORF">EDS130_LOCUS30592</name>
</gene>
<evidence type="ECO:0000313" key="11">
    <source>
        <dbReference type="Proteomes" id="UP000663852"/>
    </source>
</evidence>
<dbReference type="GO" id="GO:0002183">
    <property type="term" value="P:cytoplasmic translational initiation"/>
    <property type="evidence" value="ECO:0007669"/>
    <property type="project" value="TreeGrafter"/>
</dbReference>
<dbReference type="AlphaFoldDB" id="A0A815DQ37"/>
<keyword evidence="3" id="KW-0963">Cytoplasm</keyword>
<evidence type="ECO:0000256" key="8">
    <source>
        <dbReference type="ARBA" id="ARBA00046432"/>
    </source>
</evidence>
<dbReference type="PANTHER" id="PTHR45989">
    <property type="entry name" value="TRANSLATION INITIATION FACTOR EIF-2B SUBUNIT GAMMA"/>
    <property type="match status" value="1"/>
</dbReference>
<comment type="caution">
    <text evidence="10">The sequence shown here is derived from an EMBL/GenBank/DDBJ whole genome shotgun (WGS) entry which is preliminary data.</text>
</comment>
<dbReference type="OrthoDB" id="10250549at2759"/>
<reference evidence="10" key="1">
    <citation type="submission" date="2021-02" db="EMBL/GenBank/DDBJ databases">
        <authorList>
            <person name="Nowell W R."/>
        </authorList>
    </citation>
    <scope>NUCLEOTIDE SEQUENCE</scope>
</reference>
<dbReference type="Proteomes" id="UP000663852">
    <property type="component" value="Unassembled WGS sequence"/>
</dbReference>
<dbReference type="InterPro" id="IPR029044">
    <property type="entry name" value="Nucleotide-diphossugar_trans"/>
</dbReference>
<feature type="domain" description="EIF2B subunit epsilon/gamma LbH" evidence="9">
    <location>
        <begin position="351"/>
        <end position="433"/>
    </location>
</feature>
<dbReference type="Gene3D" id="3.90.550.10">
    <property type="entry name" value="Spore Coat Polysaccharide Biosynthesis Protein SpsA, Chain A"/>
    <property type="match status" value="1"/>
</dbReference>
<dbReference type="InterPro" id="IPR056764">
    <property type="entry name" value="LbH_EIF2B3/5"/>
</dbReference>
<organism evidence="10 11">
    <name type="scientific">Adineta ricciae</name>
    <name type="common">Rotifer</name>
    <dbReference type="NCBI Taxonomy" id="249248"/>
    <lineage>
        <taxon>Eukaryota</taxon>
        <taxon>Metazoa</taxon>
        <taxon>Spiralia</taxon>
        <taxon>Gnathifera</taxon>
        <taxon>Rotifera</taxon>
        <taxon>Eurotatoria</taxon>
        <taxon>Bdelloidea</taxon>
        <taxon>Adinetida</taxon>
        <taxon>Adinetidae</taxon>
        <taxon>Adineta</taxon>
    </lineage>
</organism>
<evidence type="ECO:0000259" key="9">
    <source>
        <dbReference type="Pfam" id="PF25084"/>
    </source>
</evidence>
<evidence type="ECO:0000313" key="10">
    <source>
        <dbReference type="EMBL" id="CAF1300774.1"/>
    </source>
</evidence>
<dbReference type="GO" id="GO:0005085">
    <property type="term" value="F:guanyl-nucleotide exchange factor activity"/>
    <property type="evidence" value="ECO:0007669"/>
    <property type="project" value="TreeGrafter"/>
</dbReference>
<dbReference type="GO" id="GO:0005829">
    <property type="term" value="C:cytosol"/>
    <property type="evidence" value="ECO:0007669"/>
    <property type="project" value="UniProtKB-SubCell"/>
</dbReference>
<dbReference type="InterPro" id="IPR051960">
    <property type="entry name" value="eIF2B_gamma"/>
</dbReference>
<evidence type="ECO:0000256" key="7">
    <source>
        <dbReference type="ARBA" id="ARBA00044229"/>
    </source>
</evidence>
<evidence type="ECO:0000256" key="6">
    <source>
        <dbReference type="ARBA" id="ARBA00044196"/>
    </source>
</evidence>
<dbReference type="GO" id="GO:0005851">
    <property type="term" value="C:eukaryotic translation initiation factor 2B complex"/>
    <property type="evidence" value="ECO:0007669"/>
    <property type="project" value="TreeGrafter"/>
</dbReference>
<comment type="similarity">
    <text evidence="2">Belongs to the eIF-2B gamma/epsilon subunits family.</text>
</comment>
<evidence type="ECO:0000256" key="3">
    <source>
        <dbReference type="ARBA" id="ARBA00022490"/>
    </source>
</evidence>
<dbReference type="Gene3D" id="2.160.10.10">
    <property type="entry name" value="Hexapeptide repeat proteins"/>
    <property type="match status" value="1"/>
</dbReference>
<protein>
    <recommendedName>
        <fullName evidence="6">Translation initiation factor eIF2B subunit gamma</fullName>
    </recommendedName>
    <alternativeName>
        <fullName evidence="7">eIF2B GDP-GTP exchange factor subunit gamma</fullName>
    </alternativeName>
</protein>
<evidence type="ECO:0000256" key="1">
    <source>
        <dbReference type="ARBA" id="ARBA00004514"/>
    </source>
</evidence>
<dbReference type="Pfam" id="PF25084">
    <property type="entry name" value="LbH_EIF2B"/>
    <property type="match status" value="1"/>
</dbReference>
<evidence type="ECO:0000256" key="4">
    <source>
        <dbReference type="ARBA" id="ARBA00022540"/>
    </source>
</evidence>
<dbReference type="GO" id="GO:0003743">
    <property type="term" value="F:translation initiation factor activity"/>
    <property type="evidence" value="ECO:0007669"/>
    <property type="project" value="UniProtKB-KW"/>
</dbReference>
<evidence type="ECO:0000256" key="5">
    <source>
        <dbReference type="ARBA" id="ARBA00022917"/>
    </source>
</evidence>
<accession>A0A815DQ37</accession>
<dbReference type="PANTHER" id="PTHR45989:SF1">
    <property type="entry name" value="TRANSLATION INITIATION FACTOR EIF-2B SUBUNIT GAMMA"/>
    <property type="match status" value="1"/>
</dbReference>
<evidence type="ECO:0000256" key="2">
    <source>
        <dbReference type="ARBA" id="ARBA00007878"/>
    </source>
</evidence>
<name>A0A815DQ37_ADIRI</name>
<comment type="subunit">
    <text evidence="8">Component of the translation initiation factor 2B (eIF2B) complex which is a heterodecamer of two sets of five different subunits: alpha, beta, gamma, delta and epsilon. Subunits alpha, beta and delta comprise a regulatory subcomplex and subunits epsilon and gamma comprise a catalytic subcomplex. Within the complex, the hexameric regulatory complex resides at the center, with the two heterodimeric catalytic subcomplexes bound on opposite sides.</text>
</comment>
<comment type="subcellular location">
    <subcellularLocation>
        <location evidence="1">Cytoplasm</location>
        <location evidence="1">Cytosol</location>
    </subcellularLocation>
</comment>
<keyword evidence="5" id="KW-0648">Protein biosynthesis</keyword>
<dbReference type="SUPFAM" id="SSF53448">
    <property type="entry name" value="Nucleotide-diphospho-sugar transferases"/>
    <property type="match status" value="1"/>
</dbReference>